<dbReference type="Gene3D" id="6.20.20.10">
    <property type="match status" value="1"/>
</dbReference>
<dbReference type="Proteomes" id="UP000886887">
    <property type="component" value="Unassembled WGS sequence"/>
</dbReference>
<protein>
    <submittedName>
        <fullName evidence="2">Uncharacterized protein</fullName>
    </submittedName>
</protein>
<feature type="signal peptide" evidence="1">
    <location>
        <begin position="1"/>
        <end position="25"/>
    </location>
</feature>
<accession>A0A9D0ZA42</accession>
<proteinExistence type="predicted"/>
<reference evidence="2" key="1">
    <citation type="submission" date="2020-10" db="EMBL/GenBank/DDBJ databases">
        <authorList>
            <person name="Gilroy R."/>
        </authorList>
    </citation>
    <scope>NUCLEOTIDE SEQUENCE</scope>
    <source>
        <strain evidence="2">ChiSxjej2B14-6234</strain>
    </source>
</reference>
<name>A0A9D0ZA42_9FIRM</name>
<gene>
    <name evidence="2" type="ORF">IAB73_07340</name>
</gene>
<evidence type="ECO:0000313" key="2">
    <source>
        <dbReference type="EMBL" id="HIQ72002.1"/>
    </source>
</evidence>
<dbReference type="EMBL" id="DVFJ01000027">
    <property type="protein sequence ID" value="HIQ72002.1"/>
    <property type="molecule type" value="Genomic_DNA"/>
</dbReference>
<evidence type="ECO:0000256" key="1">
    <source>
        <dbReference type="SAM" id="SignalP"/>
    </source>
</evidence>
<keyword evidence="1" id="KW-0732">Signal</keyword>
<reference evidence="2" key="2">
    <citation type="journal article" date="2021" name="PeerJ">
        <title>Extensive microbial diversity within the chicken gut microbiome revealed by metagenomics and culture.</title>
        <authorList>
            <person name="Gilroy R."/>
            <person name="Ravi A."/>
            <person name="Getino M."/>
            <person name="Pursley I."/>
            <person name="Horton D.L."/>
            <person name="Alikhan N.F."/>
            <person name="Baker D."/>
            <person name="Gharbi K."/>
            <person name="Hall N."/>
            <person name="Watson M."/>
            <person name="Adriaenssens E.M."/>
            <person name="Foster-Nyarko E."/>
            <person name="Jarju S."/>
            <person name="Secka A."/>
            <person name="Antonio M."/>
            <person name="Oren A."/>
            <person name="Chaudhuri R.R."/>
            <person name="La Ragione R."/>
            <person name="Hildebrand F."/>
            <person name="Pallen M.J."/>
        </authorList>
    </citation>
    <scope>NUCLEOTIDE SEQUENCE</scope>
    <source>
        <strain evidence="2">ChiSxjej2B14-6234</strain>
    </source>
</reference>
<dbReference type="PROSITE" id="PS51257">
    <property type="entry name" value="PROKAR_LIPOPROTEIN"/>
    <property type="match status" value="1"/>
</dbReference>
<comment type="caution">
    <text evidence="2">The sequence shown here is derived from an EMBL/GenBank/DDBJ whole genome shotgun (WGS) entry which is preliminary data.</text>
</comment>
<sequence length="320" mass="33784">MKAIQRLTCGLLAVLLACFWLHGLADTQQVSCPTCGGRGSVGGATCALCGGSGSILMSGSRDGRDSANGITGTLPDTSYQNLLIDGDYLSVHLFADGTRSMMYQKLRALNVSTVVHLRSPYSPQTYDTLSAVGTMQSLSELLSRNVNGFQLSLTDRFSEEDYDNARAMFASSADGPLSCLYLMFAQGKRSAFILTQDGVAETREAALAEALCAWLDAGLVSALPAGLEEACLICARLPRDPEADSAMVPGAMRLDGDRLAAAEVDGLCSLFLTGGESVEPSSYTLAVEGTQTAFAVTRWAAADADYLLLTRQAAQAEDAR</sequence>
<organism evidence="2 3">
    <name type="scientific">Candidatus Onthenecus intestinigallinarum</name>
    <dbReference type="NCBI Taxonomy" id="2840875"/>
    <lineage>
        <taxon>Bacteria</taxon>
        <taxon>Bacillati</taxon>
        <taxon>Bacillota</taxon>
        <taxon>Clostridia</taxon>
        <taxon>Eubacteriales</taxon>
        <taxon>Candidatus Onthenecus</taxon>
    </lineage>
</organism>
<evidence type="ECO:0000313" key="3">
    <source>
        <dbReference type="Proteomes" id="UP000886887"/>
    </source>
</evidence>
<feature type="chain" id="PRO_5039308333" evidence="1">
    <location>
        <begin position="26"/>
        <end position="320"/>
    </location>
</feature>
<dbReference type="AlphaFoldDB" id="A0A9D0ZA42"/>